<dbReference type="InterPro" id="IPR020568">
    <property type="entry name" value="Ribosomal_Su5_D2-typ_SF"/>
</dbReference>
<comment type="function">
    <text evidence="5">This protein is involved in the repair of mismatches in DNA. It is required for dam-dependent methyl-directed DNA mismatch repair. May act as a 'molecular matchmaker', a protein that promotes the formation of a stable complex between two or more DNA-binding proteins in an ATP-dependent manner without itself being part of a final effector complex.</text>
</comment>
<dbReference type="EMBL" id="FNHS01000003">
    <property type="protein sequence ID" value="SDM71555.1"/>
    <property type="molecule type" value="Genomic_DNA"/>
</dbReference>
<dbReference type="HAMAP" id="MF_00149">
    <property type="entry name" value="DNA_mis_repair"/>
    <property type="match status" value="1"/>
</dbReference>
<accession>A0A1G9VIB5</accession>
<protein>
    <recommendedName>
        <fullName evidence="2 5">DNA mismatch repair protein MutL</fullName>
    </recommendedName>
</protein>
<dbReference type="InterPro" id="IPR013507">
    <property type="entry name" value="DNA_mismatch_S5_2-like"/>
</dbReference>
<dbReference type="CDD" id="cd16926">
    <property type="entry name" value="HATPase_MutL-MLH-PMS-like"/>
    <property type="match status" value="1"/>
</dbReference>
<dbReference type="SUPFAM" id="SSF54211">
    <property type="entry name" value="Ribosomal protein S5 domain 2-like"/>
    <property type="match status" value="1"/>
</dbReference>
<dbReference type="PANTHER" id="PTHR10073">
    <property type="entry name" value="DNA MISMATCH REPAIR PROTEIN MLH, PMS, MUTL"/>
    <property type="match status" value="1"/>
</dbReference>
<dbReference type="FunFam" id="3.30.565.10:FF:000003">
    <property type="entry name" value="DNA mismatch repair endonuclease MutL"/>
    <property type="match status" value="1"/>
</dbReference>
<evidence type="ECO:0000313" key="9">
    <source>
        <dbReference type="EMBL" id="SDM71555.1"/>
    </source>
</evidence>
<name>A0A1G9VIB5_9HYPH</name>
<dbReference type="Gene3D" id="3.30.1370.100">
    <property type="entry name" value="MutL, C-terminal domain, regulatory subdomain"/>
    <property type="match status" value="1"/>
</dbReference>
<dbReference type="Gene3D" id="3.30.230.10">
    <property type="match status" value="1"/>
</dbReference>
<reference evidence="10" key="1">
    <citation type="submission" date="2016-10" db="EMBL/GenBank/DDBJ databases">
        <authorList>
            <person name="Varghese N."/>
            <person name="Submissions S."/>
        </authorList>
    </citation>
    <scope>NUCLEOTIDE SEQUENCE [LARGE SCALE GENOMIC DNA]</scope>
    <source>
        <strain evidence="10">BL47</strain>
    </source>
</reference>
<dbReference type="GO" id="GO:0140664">
    <property type="term" value="F:ATP-dependent DNA damage sensor activity"/>
    <property type="evidence" value="ECO:0007669"/>
    <property type="project" value="InterPro"/>
</dbReference>
<dbReference type="InterPro" id="IPR038973">
    <property type="entry name" value="MutL/Mlh/Pms-like"/>
</dbReference>
<organism evidence="9 10">
    <name type="scientific">Methylobacterium phyllostachyos</name>
    <dbReference type="NCBI Taxonomy" id="582672"/>
    <lineage>
        <taxon>Bacteria</taxon>
        <taxon>Pseudomonadati</taxon>
        <taxon>Pseudomonadota</taxon>
        <taxon>Alphaproteobacteria</taxon>
        <taxon>Hyphomicrobiales</taxon>
        <taxon>Methylobacteriaceae</taxon>
        <taxon>Methylobacterium</taxon>
    </lineage>
</organism>
<dbReference type="PROSITE" id="PS00058">
    <property type="entry name" value="DNA_MISMATCH_REPAIR_1"/>
    <property type="match status" value="1"/>
</dbReference>
<evidence type="ECO:0000256" key="4">
    <source>
        <dbReference type="ARBA" id="ARBA00023204"/>
    </source>
</evidence>
<dbReference type="SMART" id="SM01340">
    <property type="entry name" value="DNA_mis_repair"/>
    <property type="match status" value="1"/>
</dbReference>
<comment type="similarity">
    <text evidence="1 5">Belongs to the DNA mismatch repair MutL/HexB family.</text>
</comment>
<dbReference type="Pfam" id="PF13589">
    <property type="entry name" value="HATPase_c_3"/>
    <property type="match status" value="1"/>
</dbReference>
<dbReference type="InterPro" id="IPR014790">
    <property type="entry name" value="MutL_C"/>
</dbReference>
<gene>
    <name evidence="5" type="primary">mutL</name>
    <name evidence="9" type="ORF">SAMN05216360_103192</name>
</gene>
<dbReference type="SUPFAM" id="SSF55874">
    <property type="entry name" value="ATPase domain of HSP90 chaperone/DNA topoisomerase II/histidine kinase"/>
    <property type="match status" value="1"/>
</dbReference>
<dbReference type="GO" id="GO:0006298">
    <property type="term" value="P:mismatch repair"/>
    <property type="evidence" value="ECO:0007669"/>
    <property type="project" value="UniProtKB-UniRule"/>
</dbReference>
<dbReference type="NCBIfam" id="NF000953">
    <property type="entry name" value="PRK00095.2-4"/>
    <property type="match status" value="1"/>
</dbReference>
<dbReference type="Gene3D" id="3.30.565.10">
    <property type="entry name" value="Histidine kinase-like ATPase, C-terminal domain"/>
    <property type="match status" value="1"/>
</dbReference>
<dbReference type="Gene3D" id="3.30.1540.20">
    <property type="entry name" value="MutL, C-terminal domain, dimerisation subdomain"/>
    <property type="match status" value="1"/>
</dbReference>
<dbReference type="InterPro" id="IPR042121">
    <property type="entry name" value="MutL_C_regsub"/>
</dbReference>
<dbReference type="InterPro" id="IPR020667">
    <property type="entry name" value="DNA_mismatch_repair_MutL"/>
</dbReference>
<keyword evidence="10" id="KW-1185">Reference proteome</keyword>
<dbReference type="Pfam" id="PF08676">
    <property type="entry name" value="MutL_C"/>
    <property type="match status" value="1"/>
</dbReference>
<dbReference type="InterPro" id="IPR014721">
    <property type="entry name" value="Ribsml_uS5_D2-typ_fold_subgr"/>
</dbReference>
<dbReference type="InterPro" id="IPR042120">
    <property type="entry name" value="MutL_C_dimsub"/>
</dbReference>
<dbReference type="GO" id="GO:0032300">
    <property type="term" value="C:mismatch repair complex"/>
    <property type="evidence" value="ECO:0007669"/>
    <property type="project" value="InterPro"/>
</dbReference>
<evidence type="ECO:0000256" key="5">
    <source>
        <dbReference type="HAMAP-Rule" id="MF_00149"/>
    </source>
</evidence>
<evidence type="ECO:0000256" key="1">
    <source>
        <dbReference type="ARBA" id="ARBA00006082"/>
    </source>
</evidence>
<dbReference type="InterPro" id="IPR037198">
    <property type="entry name" value="MutL_C_sf"/>
</dbReference>
<dbReference type="SMART" id="SM00853">
    <property type="entry name" value="MutL_C"/>
    <property type="match status" value="1"/>
</dbReference>
<evidence type="ECO:0000259" key="7">
    <source>
        <dbReference type="SMART" id="SM00853"/>
    </source>
</evidence>
<dbReference type="Pfam" id="PF01119">
    <property type="entry name" value="DNA_mis_repair"/>
    <property type="match status" value="1"/>
</dbReference>
<dbReference type="GO" id="GO:0016887">
    <property type="term" value="F:ATP hydrolysis activity"/>
    <property type="evidence" value="ECO:0007669"/>
    <property type="project" value="InterPro"/>
</dbReference>
<dbReference type="RefSeq" id="WP_091714211.1">
    <property type="nucleotide sequence ID" value="NZ_FNHS01000003.1"/>
</dbReference>
<evidence type="ECO:0000256" key="2">
    <source>
        <dbReference type="ARBA" id="ARBA00021975"/>
    </source>
</evidence>
<keyword evidence="4 5" id="KW-0234">DNA repair</keyword>
<dbReference type="InterPro" id="IPR002099">
    <property type="entry name" value="MutL/Mlh/PMS"/>
</dbReference>
<dbReference type="PANTHER" id="PTHR10073:SF12">
    <property type="entry name" value="DNA MISMATCH REPAIR PROTEIN MLH1"/>
    <property type="match status" value="1"/>
</dbReference>
<dbReference type="STRING" id="582672.SAMN05216360_103192"/>
<dbReference type="InterPro" id="IPR014762">
    <property type="entry name" value="DNA_mismatch_repair_CS"/>
</dbReference>
<dbReference type="CDD" id="cd00782">
    <property type="entry name" value="MutL_Trans"/>
    <property type="match status" value="1"/>
</dbReference>
<feature type="region of interest" description="Disordered" evidence="6">
    <location>
        <begin position="372"/>
        <end position="414"/>
    </location>
</feature>
<dbReference type="OrthoDB" id="9763467at2"/>
<keyword evidence="3 5" id="KW-0227">DNA damage</keyword>
<proteinExistence type="inferred from homology"/>
<sequence length="653" mass="68581">MSVFPSASSVRRLDPILVDRIAAGEVVERPASAVKELVENAIDAGARSVEVTVEAGGRRLIRVVDDGRGMTPEDLDLAVERHATSKLPGGDLTAIDTLGFRGEALPSIGAVSRLAIVTRTPEAEAGASLTVEAGLKGPVRPAPAQRGTRIEVTELFAATPARLKFLKSDRAENAAIAETLRRLAVTQAGIRFTLRADAGQPLVLPAETGSEADLRRLTAVLGPDFAANALPVSLAREGFAVTGHVGLPTYHRGAATHIHLAVNGRPVRDRLLLGAVRGAYADTLASDRHPVLGLTITCDPELVDVNVHPAKTEVRFREPGLVRALIVSAIHEALRQGGVRSATTGAARTLDALRPAGPALAIHTGAATPSLFQPTRPGPFPSSAPSVAAPSGYRSSPTWRPAPMPRPAEPAYALSGEGGFAESAQAAFVGSELAAPPQADVRPLAEAPEAIDHPLGAARAQIHETYILAQTRDGLVIVDQHAAHERLVYERMKAERAAGGIARQGLLIPDVVEMSPEEADRLVAAAPDLDRLGLTIEAFGPGAVLVREVPAALIGASTRDLVTDILDALESSGDEEGGAAATEGGPLGRRLDAVLSRMSCHGSVRAGRRLRPEEMNALLREMEATPNSGQCNHGRPTSIELKLSDIERLFGRR</sequence>
<dbReference type="GO" id="GO:0005524">
    <property type="term" value="F:ATP binding"/>
    <property type="evidence" value="ECO:0007669"/>
    <property type="project" value="InterPro"/>
</dbReference>
<dbReference type="AlphaFoldDB" id="A0A1G9VIB5"/>
<dbReference type="NCBIfam" id="TIGR00585">
    <property type="entry name" value="mutl"/>
    <property type="match status" value="1"/>
</dbReference>
<dbReference type="GO" id="GO:0030983">
    <property type="term" value="F:mismatched DNA binding"/>
    <property type="evidence" value="ECO:0007669"/>
    <property type="project" value="InterPro"/>
</dbReference>
<evidence type="ECO:0000259" key="8">
    <source>
        <dbReference type="SMART" id="SM01340"/>
    </source>
</evidence>
<dbReference type="Proteomes" id="UP000198704">
    <property type="component" value="Unassembled WGS sequence"/>
</dbReference>
<dbReference type="InterPro" id="IPR036890">
    <property type="entry name" value="HATPase_C_sf"/>
</dbReference>
<feature type="domain" description="MutL C-terminal dimerisation" evidence="7">
    <location>
        <begin position="458"/>
        <end position="610"/>
    </location>
</feature>
<dbReference type="SUPFAM" id="SSF118116">
    <property type="entry name" value="DNA mismatch repair protein MutL"/>
    <property type="match status" value="1"/>
</dbReference>
<feature type="domain" description="DNA mismatch repair protein S5" evidence="8">
    <location>
        <begin position="217"/>
        <end position="335"/>
    </location>
</feature>
<evidence type="ECO:0000256" key="6">
    <source>
        <dbReference type="SAM" id="MobiDB-lite"/>
    </source>
</evidence>
<evidence type="ECO:0000313" key="10">
    <source>
        <dbReference type="Proteomes" id="UP000198704"/>
    </source>
</evidence>
<evidence type="ECO:0000256" key="3">
    <source>
        <dbReference type="ARBA" id="ARBA00022763"/>
    </source>
</evidence>